<proteinExistence type="predicted"/>
<dbReference type="Gene3D" id="3.40.50.300">
    <property type="entry name" value="P-loop containing nucleotide triphosphate hydrolases"/>
    <property type="match status" value="1"/>
</dbReference>
<dbReference type="EMBL" id="BAFN01000001">
    <property type="protein sequence ID" value="GAN33723.1"/>
    <property type="molecule type" value="Genomic_DNA"/>
</dbReference>
<evidence type="ECO:0000259" key="1">
    <source>
        <dbReference type="SMART" id="SM00943"/>
    </source>
</evidence>
<gene>
    <name evidence="2" type="ORF">BROSI_A2257</name>
</gene>
<dbReference type="Gene3D" id="3.30.720.160">
    <property type="entry name" value="Bifunctional DNA primase/polymerase, N-terminal"/>
    <property type="match status" value="1"/>
</dbReference>
<dbReference type="Proteomes" id="UP000032309">
    <property type="component" value="Unassembled WGS sequence"/>
</dbReference>
<protein>
    <submittedName>
        <fullName evidence="2">Bifunctional DNA primase/polymerase</fullName>
    </submittedName>
</protein>
<dbReference type="CDD" id="cd04859">
    <property type="entry name" value="Prim_Pol"/>
    <property type="match status" value="1"/>
</dbReference>
<dbReference type="SMART" id="SM00943">
    <property type="entry name" value="Prim-Pol"/>
    <property type="match status" value="1"/>
</dbReference>
<accession>A0ABQ0JYE1</accession>
<dbReference type="Pfam" id="PF09250">
    <property type="entry name" value="Prim-Pol"/>
    <property type="match status" value="1"/>
</dbReference>
<reference evidence="3" key="1">
    <citation type="journal article" date="2015" name="Genome Announc.">
        <title>Draft Genome Sequence of an Anaerobic Ammonium-Oxidizing Bacterium, "Candidatus Brocadia sinica".</title>
        <authorList>
            <person name="Oshiki M."/>
            <person name="Shinyako-Hata K."/>
            <person name="Satoh H."/>
            <person name="Okabe S."/>
        </authorList>
    </citation>
    <scope>NUCLEOTIDE SEQUENCE [LARGE SCALE GENOMIC DNA]</scope>
    <source>
        <strain evidence="3">JPN1</strain>
    </source>
</reference>
<name>A0ABQ0JYE1_9BACT</name>
<dbReference type="SUPFAM" id="SSF56747">
    <property type="entry name" value="Prim-pol domain"/>
    <property type="match status" value="1"/>
</dbReference>
<dbReference type="SUPFAM" id="SSF52540">
    <property type="entry name" value="P-loop containing nucleoside triphosphate hydrolases"/>
    <property type="match status" value="1"/>
</dbReference>
<dbReference type="RefSeq" id="WP_052563815.1">
    <property type="nucleotide sequence ID" value="NZ_BAFN01000001.1"/>
</dbReference>
<comment type="caution">
    <text evidence="2">The sequence shown here is derived from an EMBL/GenBank/DDBJ whole genome shotgun (WGS) entry which is preliminary data.</text>
</comment>
<feature type="domain" description="DNA primase/polymerase bifunctional N-terminal" evidence="1">
    <location>
        <begin position="7"/>
        <end position="162"/>
    </location>
</feature>
<dbReference type="InterPro" id="IPR015330">
    <property type="entry name" value="DNA_primase/pol_bifunc_N"/>
</dbReference>
<organism evidence="2 3">
    <name type="scientific">Candidatus Brocadia sinica JPN1</name>
    <dbReference type="NCBI Taxonomy" id="1197129"/>
    <lineage>
        <taxon>Bacteria</taxon>
        <taxon>Pseudomonadati</taxon>
        <taxon>Planctomycetota</taxon>
        <taxon>Candidatus Brocadiia</taxon>
        <taxon>Candidatus Brocadiales</taxon>
        <taxon>Candidatus Brocadiaceae</taxon>
        <taxon>Candidatus Brocadia</taxon>
    </lineage>
</organism>
<evidence type="ECO:0000313" key="3">
    <source>
        <dbReference type="Proteomes" id="UP000032309"/>
    </source>
</evidence>
<sequence length="541" mass="60760">MKTLDAALMYLEQGFPVIPMSPTDKKPLVKWAEFQTRMPSEQETKEMFSKYSKAMIGLVTGKISGICVIDCDSSEACEKIDFILPEMFESPIAVSPRGGRHYYFQCPEDLQTKTAVFSKVDVRANGGVIIAPPSINSQGKKYSWLNVSGLTRDALQPMPSNVIETLSQPPGKCARPHGSAPLNKNTLYIEGVTTNLTTPFANGRRDNDLFAVANGLVKSGIDINLASEVLRRLILSWGEEVDEKWVNDKIESALKRQEKRDGKFSDEVKEWILSSNGVFLSSDVVKCLQVSSRDEQKNLSKILSRLCEEGVIERHGEKNGCFRKIKKDYEVIDLSSVSINPLPIVWPFGIHEKVYVLPKSVAVVAGETDAGKTALCLNFACMNRERMKVRFLTSEMSGEEIKSRTLPLGVPESEWKKIEFIERSCNFQDLILPDGLTIVDYVEKSENFYEIARDIKEIFDRLKTGFVLIALQKKAGQEFGRGGDFSAEKARLYLSMSPGRLKIVKAKNWVKPDVNPNRMECEFKLVGGIKFIQTSGWRRPN</sequence>
<dbReference type="InterPro" id="IPR027417">
    <property type="entry name" value="P-loop_NTPase"/>
</dbReference>
<keyword evidence="3" id="KW-1185">Reference proteome</keyword>
<evidence type="ECO:0000313" key="2">
    <source>
        <dbReference type="EMBL" id="GAN33723.1"/>
    </source>
</evidence>